<evidence type="ECO:0000313" key="2">
    <source>
        <dbReference type="EMBL" id="MBL1410781.1"/>
    </source>
</evidence>
<sequence>MNKITLLLLVTISIALSSCTPFTQSIRDTFKTEEEVQHEQAHAEQIENNRAPLQVIKTVSSIPALRAAEQALRDLPKFKGKSIMIRQSVHFFSDGRIVLQLQDPDTPQNIDRYIYRHGKWQDPTPVRITKADRLDQQLFSLDRISFATANKVYTTIKQKMKEIKSEDSEATVYLSFYNDRINWSPRSLRTPRGSYSLSFDEQGDLLSFEAD</sequence>
<feature type="signal peptide" evidence="1">
    <location>
        <begin position="1"/>
        <end position="23"/>
    </location>
</feature>
<evidence type="ECO:0000256" key="1">
    <source>
        <dbReference type="SAM" id="SignalP"/>
    </source>
</evidence>
<dbReference type="PROSITE" id="PS51257">
    <property type="entry name" value="PROKAR_LIPOPROTEIN"/>
    <property type="match status" value="1"/>
</dbReference>
<protein>
    <recommendedName>
        <fullName evidence="4">Beta-lactamase-inhibitor-like PepSY-like domain-containing protein</fullName>
    </recommendedName>
</protein>
<reference evidence="2 3" key="1">
    <citation type="submission" date="2021-01" db="EMBL/GenBank/DDBJ databases">
        <title>C459-1 draft genome sequence.</title>
        <authorList>
            <person name="Zhang X.-F."/>
        </authorList>
    </citation>
    <scope>NUCLEOTIDE SEQUENCE [LARGE SCALE GENOMIC DNA]</scope>
    <source>
        <strain evidence="3">C459-1</strain>
    </source>
</reference>
<dbReference type="Proteomes" id="UP000625283">
    <property type="component" value="Unassembled WGS sequence"/>
</dbReference>
<feature type="chain" id="PRO_5046698860" description="Beta-lactamase-inhibitor-like PepSY-like domain-containing protein" evidence="1">
    <location>
        <begin position="24"/>
        <end position="211"/>
    </location>
</feature>
<organism evidence="2 3">
    <name type="scientific">Sphingobacterium faecale</name>
    <dbReference type="NCBI Taxonomy" id="2803775"/>
    <lineage>
        <taxon>Bacteria</taxon>
        <taxon>Pseudomonadati</taxon>
        <taxon>Bacteroidota</taxon>
        <taxon>Sphingobacteriia</taxon>
        <taxon>Sphingobacteriales</taxon>
        <taxon>Sphingobacteriaceae</taxon>
        <taxon>Sphingobacterium</taxon>
    </lineage>
</organism>
<evidence type="ECO:0008006" key="4">
    <source>
        <dbReference type="Google" id="ProtNLM"/>
    </source>
</evidence>
<gene>
    <name evidence="2" type="ORF">JKG61_18635</name>
</gene>
<keyword evidence="3" id="KW-1185">Reference proteome</keyword>
<comment type="caution">
    <text evidence="2">The sequence shown here is derived from an EMBL/GenBank/DDBJ whole genome shotgun (WGS) entry which is preliminary data.</text>
</comment>
<dbReference type="RefSeq" id="WP_202104470.1">
    <property type="nucleotide sequence ID" value="NZ_JAERTY010000010.1"/>
</dbReference>
<proteinExistence type="predicted"/>
<name>A0ABS1R7S8_9SPHI</name>
<accession>A0ABS1R7S8</accession>
<dbReference type="EMBL" id="JAERTY010000010">
    <property type="protein sequence ID" value="MBL1410781.1"/>
    <property type="molecule type" value="Genomic_DNA"/>
</dbReference>
<keyword evidence="1" id="KW-0732">Signal</keyword>
<evidence type="ECO:0000313" key="3">
    <source>
        <dbReference type="Proteomes" id="UP000625283"/>
    </source>
</evidence>